<dbReference type="InterPro" id="IPR000490">
    <property type="entry name" value="Glyco_hydro_17"/>
</dbReference>
<evidence type="ECO:0000313" key="8">
    <source>
        <dbReference type="EMBL" id="MDG5977660.1"/>
    </source>
</evidence>
<sequence>MPHDTIPFARVSLSSNVRPHLNLPTLAVAALLAPILACGAESQCYGSVSNGRIESSVKLPLSGANFSAYSTLAATAGRTHVHSKVAAILAASYKALAAADPDVHYVYGETGWPSGGRLRPHRTHQNGLSVDFFVPVRDGKGRSVPLPTNLSDRWGYDVEFNQEAKYGDYSIDFEALAHHLYQLDVAAKAAGSGLALVIFDSQYLPRLFATSRGAYLKANLPFMKGKPWVRHDEHYHVDFVVPCQALPHPSIGLAPAGRVEPLMSNG</sequence>
<reference evidence="8" key="1">
    <citation type="submission" date="2013-01" db="EMBL/GenBank/DDBJ databases">
        <title>Genome draft of Hydrogenophaga taeniospiralis 2K1.</title>
        <authorList>
            <person name="Gomila M."/>
            <person name="Lalucat J."/>
        </authorList>
    </citation>
    <scope>NUCLEOTIDE SEQUENCE</scope>
    <source>
        <strain evidence="8">CCUG 15921</strain>
    </source>
</reference>
<dbReference type="EMBL" id="AOGK01000024">
    <property type="protein sequence ID" value="MDG5977660.1"/>
    <property type="molecule type" value="Genomic_DNA"/>
</dbReference>
<dbReference type="Pfam" id="PF03411">
    <property type="entry name" value="Peptidase_M74"/>
    <property type="match status" value="1"/>
</dbReference>
<evidence type="ECO:0008006" key="10">
    <source>
        <dbReference type="Google" id="ProtNLM"/>
    </source>
</evidence>
<dbReference type="GO" id="GO:0030288">
    <property type="term" value="C:outer membrane-bounded periplasmic space"/>
    <property type="evidence" value="ECO:0007669"/>
    <property type="project" value="InterPro"/>
</dbReference>
<evidence type="ECO:0000256" key="5">
    <source>
        <dbReference type="ARBA" id="ARBA00022801"/>
    </source>
</evidence>
<keyword evidence="5" id="KW-0378">Hydrolase</keyword>
<dbReference type="AlphaFoldDB" id="A0A9X4SA90"/>
<keyword evidence="7" id="KW-0482">Metalloprotease</keyword>
<dbReference type="GO" id="GO:0006508">
    <property type="term" value="P:proteolysis"/>
    <property type="evidence" value="ECO:0007669"/>
    <property type="project" value="UniProtKB-KW"/>
</dbReference>
<name>A0A9X4SA90_9BURK</name>
<keyword evidence="6" id="KW-0862">Zinc</keyword>
<dbReference type="GO" id="GO:0046872">
    <property type="term" value="F:metal ion binding"/>
    <property type="evidence" value="ECO:0007669"/>
    <property type="project" value="UniProtKB-KW"/>
</dbReference>
<dbReference type="PROSITE" id="PS00587">
    <property type="entry name" value="GLYCOSYL_HYDROL_F17"/>
    <property type="match status" value="1"/>
</dbReference>
<dbReference type="GO" id="GO:0008237">
    <property type="term" value="F:metallopeptidase activity"/>
    <property type="evidence" value="ECO:0007669"/>
    <property type="project" value="UniProtKB-KW"/>
</dbReference>
<keyword evidence="9" id="KW-1185">Reference proteome</keyword>
<dbReference type="GO" id="GO:0005975">
    <property type="term" value="P:carbohydrate metabolic process"/>
    <property type="evidence" value="ECO:0007669"/>
    <property type="project" value="InterPro"/>
</dbReference>
<dbReference type="InterPro" id="IPR009045">
    <property type="entry name" value="Zn_M74/Hedgehog-like"/>
</dbReference>
<dbReference type="GO" id="GO:0004553">
    <property type="term" value="F:hydrolase activity, hydrolyzing O-glycosyl compounds"/>
    <property type="evidence" value="ECO:0007669"/>
    <property type="project" value="InterPro"/>
</dbReference>
<keyword evidence="1" id="KW-0645">Protease</keyword>
<dbReference type="OrthoDB" id="1467367at2"/>
<protein>
    <recommendedName>
        <fullName evidence="10">Replication initiation protein</fullName>
    </recommendedName>
</protein>
<evidence type="ECO:0000256" key="2">
    <source>
        <dbReference type="ARBA" id="ARBA00022723"/>
    </source>
</evidence>
<proteinExistence type="predicted"/>
<dbReference type="SUPFAM" id="SSF55166">
    <property type="entry name" value="Hedgehog/DD-peptidase"/>
    <property type="match status" value="1"/>
</dbReference>
<organism evidence="8 9">
    <name type="scientific">Hydrogenophaga taeniospiralis CCUG 15921</name>
    <dbReference type="NCBI Taxonomy" id="1281780"/>
    <lineage>
        <taxon>Bacteria</taxon>
        <taxon>Pseudomonadati</taxon>
        <taxon>Pseudomonadota</taxon>
        <taxon>Betaproteobacteria</taxon>
        <taxon>Burkholderiales</taxon>
        <taxon>Comamonadaceae</taxon>
        <taxon>Hydrogenophaga</taxon>
    </lineage>
</organism>
<accession>A0A9X4SA90</accession>
<dbReference type="Gene3D" id="3.30.1380.10">
    <property type="match status" value="1"/>
</dbReference>
<keyword evidence="4" id="KW-0574">Periplasm</keyword>
<evidence type="ECO:0000256" key="6">
    <source>
        <dbReference type="ARBA" id="ARBA00022833"/>
    </source>
</evidence>
<gene>
    <name evidence="8" type="ORF">H010_20551</name>
</gene>
<evidence type="ECO:0000313" key="9">
    <source>
        <dbReference type="Proteomes" id="UP001152876"/>
    </source>
</evidence>
<dbReference type="InterPro" id="IPR005073">
    <property type="entry name" value="Peptidase_M74"/>
</dbReference>
<dbReference type="Proteomes" id="UP001152876">
    <property type="component" value="Unassembled WGS sequence"/>
</dbReference>
<keyword evidence="3" id="KW-0732">Signal</keyword>
<dbReference type="RefSeq" id="WP_157572229.1">
    <property type="nucleotide sequence ID" value="NZ_AOGK01000024.1"/>
</dbReference>
<keyword evidence="2" id="KW-0479">Metal-binding</keyword>
<dbReference type="GO" id="GO:0004252">
    <property type="term" value="F:serine-type endopeptidase activity"/>
    <property type="evidence" value="ECO:0007669"/>
    <property type="project" value="InterPro"/>
</dbReference>
<evidence type="ECO:0000256" key="4">
    <source>
        <dbReference type="ARBA" id="ARBA00022764"/>
    </source>
</evidence>
<evidence type="ECO:0000256" key="1">
    <source>
        <dbReference type="ARBA" id="ARBA00022670"/>
    </source>
</evidence>
<evidence type="ECO:0000256" key="3">
    <source>
        <dbReference type="ARBA" id="ARBA00022729"/>
    </source>
</evidence>
<evidence type="ECO:0000256" key="7">
    <source>
        <dbReference type="ARBA" id="ARBA00023049"/>
    </source>
</evidence>
<comment type="caution">
    <text evidence="8">The sequence shown here is derived from an EMBL/GenBank/DDBJ whole genome shotgun (WGS) entry which is preliminary data.</text>
</comment>